<sequence>MPFFCFYSFQLPGIQRIFISIVIIIYLNSSANEDKPRLGRENRPYIILSTLEHLEDYDRLCLNGPPIVCYGETTCKVALIACPQNNTCEFLKPICTDKALEDLQERKFKYTSSKLK</sequence>
<name>A0A8R1DJA4_CAEJA</name>
<dbReference type="Proteomes" id="UP000005237">
    <property type="component" value="Unassembled WGS sequence"/>
</dbReference>
<protein>
    <submittedName>
        <fullName evidence="1">Uncharacterized protein</fullName>
    </submittedName>
</protein>
<evidence type="ECO:0000313" key="1">
    <source>
        <dbReference type="EnsemblMetazoa" id="CJA03685a.1"/>
    </source>
</evidence>
<reference evidence="2" key="1">
    <citation type="submission" date="2010-08" db="EMBL/GenBank/DDBJ databases">
        <authorList>
            <consortium name="Caenorhabditis japonica Sequencing Consortium"/>
            <person name="Wilson R.K."/>
        </authorList>
    </citation>
    <scope>NUCLEOTIDE SEQUENCE [LARGE SCALE GENOMIC DNA]</scope>
    <source>
        <strain evidence="2">DF5081</strain>
    </source>
</reference>
<dbReference type="AlphaFoldDB" id="A0A8R1DJA4"/>
<reference evidence="1" key="2">
    <citation type="submission" date="2022-06" db="UniProtKB">
        <authorList>
            <consortium name="EnsemblMetazoa"/>
        </authorList>
    </citation>
    <scope>IDENTIFICATION</scope>
    <source>
        <strain evidence="1">DF5081</strain>
    </source>
</reference>
<organism evidence="1 2">
    <name type="scientific">Caenorhabditis japonica</name>
    <dbReference type="NCBI Taxonomy" id="281687"/>
    <lineage>
        <taxon>Eukaryota</taxon>
        <taxon>Metazoa</taxon>
        <taxon>Ecdysozoa</taxon>
        <taxon>Nematoda</taxon>
        <taxon>Chromadorea</taxon>
        <taxon>Rhabditida</taxon>
        <taxon>Rhabditina</taxon>
        <taxon>Rhabditomorpha</taxon>
        <taxon>Rhabditoidea</taxon>
        <taxon>Rhabditidae</taxon>
        <taxon>Peloderinae</taxon>
        <taxon>Caenorhabditis</taxon>
    </lineage>
</organism>
<accession>A0A8R1DJA4</accession>
<keyword evidence="2" id="KW-1185">Reference proteome</keyword>
<evidence type="ECO:0000313" key="2">
    <source>
        <dbReference type="Proteomes" id="UP000005237"/>
    </source>
</evidence>
<proteinExistence type="predicted"/>
<dbReference type="EnsemblMetazoa" id="CJA03685a.1">
    <property type="protein sequence ID" value="CJA03685a.1"/>
    <property type="gene ID" value="WBGene00122889"/>
</dbReference>